<evidence type="ECO:0000313" key="8">
    <source>
        <dbReference type="Proteomes" id="UP000229897"/>
    </source>
</evidence>
<evidence type="ECO:0000259" key="5">
    <source>
        <dbReference type="PROSITE" id="PS50109"/>
    </source>
</evidence>
<dbReference type="InterPro" id="IPR003661">
    <property type="entry name" value="HisK_dim/P_dom"/>
</dbReference>
<reference evidence="7" key="1">
    <citation type="submission" date="2017-10" db="EMBL/GenBank/DDBJ databases">
        <title>Massilia psychrophilum sp. nov., a novel purple-pigmented bacterium isolated from Tianshan glacier, Xinjiang Municipality, China.</title>
        <authorList>
            <person name="Wang H."/>
        </authorList>
    </citation>
    <scope>NUCLEOTIDE SEQUENCE [LARGE SCALE GENOMIC DNA]</scope>
    <source>
        <strain evidence="7">B2</strain>
    </source>
</reference>
<feature type="domain" description="Response regulatory" evidence="6">
    <location>
        <begin position="593"/>
        <end position="709"/>
    </location>
</feature>
<evidence type="ECO:0000259" key="6">
    <source>
        <dbReference type="PROSITE" id="PS50110"/>
    </source>
</evidence>
<name>A0A2D2DLC4_9BURK</name>
<dbReference type="CDD" id="cd00075">
    <property type="entry name" value="HATPase"/>
    <property type="match status" value="1"/>
</dbReference>
<dbReference type="InterPro" id="IPR011006">
    <property type="entry name" value="CheY-like_superfamily"/>
</dbReference>
<keyword evidence="3 4" id="KW-0597">Phosphoprotein</keyword>
<dbReference type="InterPro" id="IPR013656">
    <property type="entry name" value="PAS_4"/>
</dbReference>
<gene>
    <name evidence="7" type="ORF">CR152_15580</name>
</gene>
<dbReference type="Proteomes" id="UP000229897">
    <property type="component" value="Chromosome"/>
</dbReference>
<dbReference type="SMART" id="SM00388">
    <property type="entry name" value="HisKA"/>
    <property type="match status" value="1"/>
</dbReference>
<dbReference type="EMBL" id="CP024608">
    <property type="protein sequence ID" value="ATQ75788.1"/>
    <property type="molecule type" value="Genomic_DNA"/>
</dbReference>
<dbReference type="CDD" id="cd17580">
    <property type="entry name" value="REC_2_DhkD-like"/>
    <property type="match status" value="1"/>
</dbReference>
<dbReference type="InterPro" id="IPR004358">
    <property type="entry name" value="Sig_transdc_His_kin-like_C"/>
</dbReference>
<dbReference type="PROSITE" id="PS50109">
    <property type="entry name" value="HIS_KIN"/>
    <property type="match status" value="1"/>
</dbReference>
<dbReference type="SUPFAM" id="SSF47384">
    <property type="entry name" value="Homodimeric domain of signal transducing histidine kinase"/>
    <property type="match status" value="1"/>
</dbReference>
<evidence type="ECO:0000256" key="2">
    <source>
        <dbReference type="ARBA" id="ARBA00012438"/>
    </source>
</evidence>
<evidence type="ECO:0000256" key="1">
    <source>
        <dbReference type="ARBA" id="ARBA00000085"/>
    </source>
</evidence>
<dbReference type="Pfam" id="PF08448">
    <property type="entry name" value="PAS_4"/>
    <property type="match status" value="2"/>
</dbReference>
<organism evidence="7 8">
    <name type="scientific">Massilia violaceinigra</name>
    <dbReference type="NCBI Taxonomy" id="2045208"/>
    <lineage>
        <taxon>Bacteria</taxon>
        <taxon>Pseudomonadati</taxon>
        <taxon>Pseudomonadota</taxon>
        <taxon>Betaproteobacteria</taxon>
        <taxon>Burkholderiales</taxon>
        <taxon>Oxalobacteraceae</taxon>
        <taxon>Telluria group</taxon>
        <taxon>Massilia</taxon>
    </lineage>
</organism>
<dbReference type="InterPro" id="IPR035965">
    <property type="entry name" value="PAS-like_dom_sf"/>
</dbReference>
<dbReference type="Gene3D" id="1.10.287.130">
    <property type="match status" value="1"/>
</dbReference>
<dbReference type="KEGG" id="mass:CR152_15580"/>
<dbReference type="SMART" id="SM00387">
    <property type="entry name" value="HATPase_c"/>
    <property type="match status" value="1"/>
</dbReference>
<dbReference type="PROSITE" id="PS50110">
    <property type="entry name" value="RESPONSE_REGULATORY"/>
    <property type="match status" value="1"/>
</dbReference>
<comment type="catalytic activity">
    <reaction evidence="1">
        <text>ATP + protein L-histidine = ADP + protein N-phospho-L-histidine.</text>
        <dbReference type="EC" id="2.7.13.3"/>
    </reaction>
</comment>
<dbReference type="SUPFAM" id="SSF55874">
    <property type="entry name" value="ATPase domain of HSP90 chaperone/DNA topoisomerase II/histidine kinase"/>
    <property type="match status" value="1"/>
</dbReference>
<dbReference type="SUPFAM" id="SSF55785">
    <property type="entry name" value="PYP-like sensor domain (PAS domain)"/>
    <property type="match status" value="2"/>
</dbReference>
<feature type="modified residue" description="4-aspartylphosphate" evidence="4">
    <location>
        <position position="642"/>
    </location>
</feature>
<dbReference type="OrthoDB" id="9087351at2"/>
<dbReference type="InterPro" id="IPR005467">
    <property type="entry name" value="His_kinase_dom"/>
</dbReference>
<feature type="domain" description="Histidine kinase" evidence="5">
    <location>
        <begin position="356"/>
        <end position="574"/>
    </location>
</feature>
<evidence type="ECO:0000313" key="7">
    <source>
        <dbReference type="EMBL" id="ATQ75788.1"/>
    </source>
</evidence>
<dbReference type="Gene3D" id="3.30.565.10">
    <property type="entry name" value="Histidine kinase-like ATPase, C-terminal domain"/>
    <property type="match status" value="1"/>
</dbReference>
<dbReference type="CDD" id="cd00082">
    <property type="entry name" value="HisKA"/>
    <property type="match status" value="1"/>
</dbReference>
<dbReference type="PANTHER" id="PTHR43547:SF2">
    <property type="entry name" value="HYBRID SIGNAL TRANSDUCTION HISTIDINE KINASE C"/>
    <property type="match status" value="1"/>
</dbReference>
<dbReference type="PANTHER" id="PTHR43547">
    <property type="entry name" value="TWO-COMPONENT HISTIDINE KINASE"/>
    <property type="match status" value="1"/>
</dbReference>
<proteinExistence type="predicted"/>
<dbReference type="EC" id="2.7.13.3" evidence="2"/>
<dbReference type="Pfam" id="PF02518">
    <property type="entry name" value="HATPase_c"/>
    <property type="match status" value="1"/>
</dbReference>
<dbReference type="Gene3D" id="3.40.50.2300">
    <property type="match status" value="1"/>
</dbReference>
<evidence type="ECO:0000256" key="4">
    <source>
        <dbReference type="PROSITE-ProRule" id="PRU00169"/>
    </source>
</evidence>
<dbReference type="PRINTS" id="PR00344">
    <property type="entry name" value="BCTRLSENSOR"/>
</dbReference>
<dbReference type="GO" id="GO:0000155">
    <property type="term" value="F:phosphorelay sensor kinase activity"/>
    <property type="evidence" value="ECO:0007669"/>
    <property type="project" value="InterPro"/>
</dbReference>
<dbReference type="InterPro" id="IPR001789">
    <property type="entry name" value="Sig_transdc_resp-reg_receiver"/>
</dbReference>
<dbReference type="Gene3D" id="3.30.450.20">
    <property type="entry name" value="PAS domain"/>
    <property type="match status" value="2"/>
</dbReference>
<dbReference type="SMART" id="SM00448">
    <property type="entry name" value="REC"/>
    <property type="match status" value="1"/>
</dbReference>
<dbReference type="SUPFAM" id="SSF52172">
    <property type="entry name" value="CheY-like"/>
    <property type="match status" value="1"/>
</dbReference>
<dbReference type="Pfam" id="PF00512">
    <property type="entry name" value="HisKA"/>
    <property type="match status" value="1"/>
</dbReference>
<evidence type="ECO:0000256" key="3">
    <source>
        <dbReference type="ARBA" id="ARBA00022553"/>
    </source>
</evidence>
<protein>
    <recommendedName>
        <fullName evidence="2">histidine kinase</fullName>
        <ecNumber evidence="2">2.7.13.3</ecNumber>
    </recommendedName>
</protein>
<sequence length="714" mass="77604">MRVVTKRRCGWTTWRVLLKQVVPSKFRIIEGRNLQAKIKIEAKMESPDGSRPKNLRELGLDGLPNLAAVDWVGSTREALRSALDSDLPTSVMVGPDLRMFYNDAYAEILGPRHPDAYGSPFWDVLPESLPAVGVGLAEALDGRAVLMEDKGVLMEFEGRSEVRFFMSSLSPLRNDDGTVAGVLSLALETTRRVANQRERDENASRLHRLVDQAPGFIAFMRGPDHVYELVNASIVTLMGERPYVGLPVREAVPELAGQGFYELLDQVYATGTPFVGLGIPAMLRRSPAAPPEQRYMNFIYQPIFEDGVVAGIFVEGSDVTEQHLAQVEADRLNAELAERVAELREADRRKDEFLAMLAHELRNPLAPISAAADILARSPRDLARIGTASAVIARQVKHIVRLVDELLDVSRVTRGLAAVNLKPTDLRAPIMDAVEQIRPLVERLGHALEIRLPDTEAMVSGDSARLTQIAANLLDNAARYTAPGGRLQVSLEGSETTFSLRVEDNGQGIEPHQRARIFDLFEQGPRPSARTQGGLGVGLSLVRSLVAMHGGAIRAEGVESGPGSAFIVTLPRHSESPGEAGSSRTEEGAGPLKVMVVDDNVDAAEMLGMLLGAAGHRVVVEIDPGAAIERAKNEPQDVYLLDLGLPGMDGVELSARLRQLDGGAKRAFIAVTGYGHAHDRKRTAEAGFGHHLVKPVDTEQLLAILADLARLRQS</sequence>
<dbReference type="InterPro" id="IPR003594">
    <property type="entry name" value="HATPase_dom"/>
</dbReference>
<dbReference type="AlphaFoldDB" id="A0A2D2DLC4"/>
<keyword evidence="8" id="KW-1185">Reference proteome</keyword>
<dbReference type="InterPro" id="IPR036890">
    <property type="entry name" value="HATPase_C_sf"/>
</dbReference>
<dbReference type="Pfam" id="PF00072">
    <property type="entry name" value="Response_reg"/>
    <property type="match status" value="1"/>
</dbReference>
<dbReference type="InterPro" id="IPR036097">
    <property type="entry name" value="HisK_dim/P_sf"/>
</dbReference>
<accession>A0A2D2DLC4</accession>